<dbReference type="InterPro" id="IPR043519">
    <property type="entry name" value="NT_sf"/>
</dbReference>
<sequence length="57" mass="6662">AIANNLLEYLKNIGLKKVVKEGSEKSDWVLIDAGDILVHIFRPQVRDFYKLEKIWAY</sequence>
<protein>
    <recommendedName>
        <fullName evidence="3">Ribosome silencing factor</fullName>
    </recommendedName>
</protein>
<dbReference type="SUPFAM" id="SSF81301">
    <property type="entry name" value="Nucleotidyltransferase"/>
    <property type="match status" value="1"/>
</dbReference>
<dbReference type="GO" id="GO:0017148">
    <property type="term" value="P:negative regulation of translation"/>
    <property type="evidence" value="ECO:0007669"/>
    <property type="project" value="TreeGrafter"/>
</dbReference>
<comment type="similarity">
    <text evidence="1">Belongs to the Iojap/RsfS family.</text>
</comment>
<dbReference type="PANTHER" id="PTHR21043:SF0">
    <property type="entry name" value="MITOCHONDRIAL ASSEMBLY OF RIBOSOMAL LARGE SUBUNIT PROTEIN 1"/>
    <property type="match status" value="1"/>
</dbReference>
<evidence type="ECO:0008006" key="3">
    <source>
        <dbReference type="Google" id="ProtNLM"/>
    </source>
</evidence>
<organism evidence="2">
    <name type="scientific">marine metagenome</name>
    <dbReference type="NCBI Taxonomy" id="408172"/>
    <lineage>
        <taxon>unclassified sequences</taxon>
        <taxon>metagenomes</taxon>
        <taxon>ecological metagenomes</taxon>
    </lineage>
</organism>
<evidence type="ECO:0000256" key="1">
    <source>
        <dbReference type="ARBA" id="ARBA00010574"/>
    </source>
</evidence>
<dbReference type="PANTHER" id="PTHR21043">
    <property type="entry name" value="IOJAP SUPERFAMILY ORTHOLOG"/>
    <property type="match status" value="1"/>
</dbReference>
<dbReference type="Gene3D" id="3.30.460.10">
    <property type="entry name" value="Beta Polymerase, domain 2"/>
    <property type="match status" value="1"/>
</dbReference>
<name>A0A382PVN4_9ZZZZ</name>
<feature type="non-terminal residue" evidence="2">
    <location>
        <position position="1"/>
    </location>
</feature>
<dbReference type="NCBIfam" id="TIGR00090">
    <property type="entry name" value="rsfS_iojap_ybeB"/>
    <property type="match status" value="1"/>
</dbReference>
<dbReference type="EMBL" id="UINC01109720">
    <property type="protein sequence ID" value="SVC76725.1"/>
    <property type="molecule type" value="Genomic_DNA"/>
</dbReference>
<dbReference type="GO" id="GO:0090071">
    <property type="term" value="P:negative regulation of ribosome biogenesis"/>
    <property type="evidence" value="ECO:0007669"/>
    <property type="project" value="TreeGrafter"/>
</dbReference>
<gene>
    <name evidence="2" type="ORF">METZ01_LOCUS329579</name>
</gene>
<reference evidence="2" key="1">
    <citation type="submission" date="2018-05" db="EMBL/GenBank/DDBJ databases">
        <authorList>
            <person name="Lanie J.A."/>
            <person name="Ng W.-L."/>
            <person name="Kazmierczak K.M."/>
            <person name="Andrzejewski T.M."/>
            <person name="Davidsen T.M."/>
            <person name="Wayne K.J."/>
            <person name="Tettelin H."/>
            <person name="Glass J.I."/>
            <person name="Rusch D."/>
            <person name="Podicherti R."/>
            <person name="Tsui H.-C.T."/>
            <person name="Winkler M.E."/>
        </authorList>
    </citation>
    <scope>NUCLEOTIDE SEQUENCE</scope>
</reference>
<dbReference type="GO" id="GO:0043023">
    <property type="term" value="F:ribosomal large subunit binding"/>
    <property type="evidence" value="ECO:0007669"/>
    <property type="project" value="TreeGrafter"/>
</dbReference>
<dbReference type="AlphaFoldDB" id="A0A382PVN4"/>
<dbReference type="InterPro" id="IPR004394">
    <property type="entry name" value="Iojap/RsfS/C7orf30"/>
</dbReference>
<accession>A0A382PVN4</accession>
<proteinExistence type="inferred from homology"/>
<evidence type="ECO:0000313" key="2">
    <source>
        <dbReference type="EMBL" id="SVC76725.1"/>
    </source>
</evidence>
<dbReference type="Pfam" id="PF02410">
    <property type="entry name" value="RsfS"/>
    <property type="match status" value="1"/>
</dbReference>